<evidence type="ECO:0000313" key="3">
    <source>
        <dbReference type="RefSeq" id="XP_026638467.1"/>
    </source>
</evidence>
<sequence length="375" mass="40382">MHSCLVRAQLGRNPEVGDAPATALCSLGCGRAPRPEPDCLVGEGEPQEISGAFSSPRGAGQLKSFLPQCLGPVDRALAKEVAYHRLFILERTSRAGEESLAREKVAPRQQGWAGRIRVAGFGGWPGLPATFRQSGVAAALPALLLPGLIASEFPPTHTLPANLTLTSTRPARRGSSLTHWLPRGASPFLLLQFGDRSAAFQTIIPPCPCAHGAELLAAERCGSHAAGRCTFVFLSQAVGQRGDPGWRRPSIQEALCERMYEQRTDAAGARRLRAAQHLPAPSRGLSWGHSCRTAPSGLEVERIPRPGGGRGAVSWGTDKHNRFSLKWRQEIPPASQPMRPPPPRSLQDGSLSPSHTEGSCYRFAQRFPSLTINKF</sequence>
<name>A0ABM1U905_MICOH</name>
<accession>A0ABM1U905</accession>
<dbReference type="RefSeq" id="XP_026638467.1">
    <property type="nucleotide sequence ID" value="XM_026782666.1"/>
</dbReference>
<organism evidence="2 3">
    <name type="scientific">Microtus ochrogaster</name>
    <name type="common">Prairie vole</name>
    <dbReference type="NCBI Taxonomy" id="79684"/>
    <lineage>
        <taxon>Eukaryota</taxon>
        <taxon>Metazoa</taxon>
        <taxon>Chordata</taxon>
        <taxon>Craniata</taxon>
        <taxon>Vertebrata</taxon>
        <taxon>Euteleostomi</taxon>
        <taxon>Mammalia</taxon>
        <taxon>Eutheria</taxon>
        <taxon>Euarchontoglires</taxon>
        <taxon>Glires</taxon>
        <taxon>Rodentia</taxon>
        <taxon>Myomorpha</taxon>
        <taxon>Muroidea</taxon>
        <taxon>Cricetidae</taxon>
        <taxon>Arvicolinae</taxon>
        <taxon>Microtus</taxon>
    </lineage>
</organism>
<evidence type="ECO:0000313" key="2">
    <source>
        <dbReference type="Proteomes" id="UP000694915"/>
    </source>
</evidence>
<proteinExistence type="predicted"/>
<gene>
    <name evidence="3" type="primary">LOC113456747</name>
</gene>
<evidence type="ECO:0000256" key="1">
    <source>
        <dbReference type="SAM" id="MobiDB-lite"/>
    </source>
</evidence>
<reference evidence="3" key="1">
    <citation type="submission" date="2025-08" db="UniProtKB">
        <authorList>
            <consortium name="RefSeq"/>
        </authorList>
    </citation>
    <scope>IDENTIFICATION</scope>
</reference>
<feature type="compositionally biased region" description="Pro residues" evidence="1">
    <location>
        <begin position="334"/>
        <end position="344"/>
    </location>
</feature>
<feature type="region of interest" description="Disordered" evidence="1">
    <location>
        <begin position="329"/>
        <end position="358"/>
    </location>
</feature>
<dbReference type="GeneID" id="113456747"/>
<feature type="compositionally biased region" description="Polar residues" evidence="1">
    <location>
        <begin position="347"/>
        <end position="357"/>
    </location>
</feature>
<keyword evidence="2" id="KW-1185">Reference proteome</keyword>
<protein>
    <submittedName>
        <fullName evidence="3">Uncharacterized protein LOC113456747</fullName>
    </submittedName>
</protein>
<dbReference type="Proteomes" id="UP000694915">
    <property type="component" value="Chromosome 15"/>
</dbReference>